<dbReference type="Gene3D" id="3.40.50.300">
    <property type="entry name" value="P-loop containing nucleotide triphosphate hydrolases"/>
    <property type="match status" value="3"/>
</dbReference>
<dbReference type="AlphaFoldDB" id="A0A8H9K760"/>
<dbReference type="InterPro" id="IPR027417">
    <property type="entry name" value="P-loop_NTPase"/>
</dbReference>
<dbReference type="GO" id="GO:0017116">
    <property type="term" value="F:single-stranded DNA helicase activity"/>
    <property type="evidence" value="ECO:0007669"/>
    <property type="project" value="TreeGrafter"/>
</dbReference>
<dbReference type="GO" id="GO:0003677">
    <property type="term" value="F:DNA binding"/>
    <property type="evidence" value="ECO:0007669"/>
    <property type="project" value="UniProtKB-UniRule"/>
</dbReference>
<evidence type="ECO:0000259" key="12">
    <source>
        <dbReference type="SMART" id="SM00382"/>
    </source>
</evidence>
<evidence type="ECO:0000256" key="6">
    <source>
        <dbReference type="ARBA" id="ARBA00022839"/>
    </source>
</evidence>
<dbReference type="CDD" id="cd17933">
    <property type="entry name" value="DEXSc_RecD-like"/>
    <property type="match status" value="1"/>
</dbReference>
<evidence type="ECO:0000256" key="11">
    <source>
        <dbReference type="HAMAP-Rule" id="MF_01487"/>
    </source>
</evidence>
<gene>
    <name evidence="11 13" type="primary">recD</name>
    <name evidence="13" type="ORF">I7730_00830</name>
</gene>
<keyword evidence="1 11" id="KW-0540">Nuclease</keyword>
<evidence type="ECO:0000256" key="8">
    <source>
        <dbReference type="ARBA" id="ARBA00023125"/>
    </source>
</evidence>
<keyword evidence="10 11" id="KW-0413">Isomerase</keyword>
<comment type="miscellaneous">
    <text evidence="11">In the RecBCD complex, RecB has a slow 3'-5' helicase, an exonuclease activity and loads RecA onto ssDNA, RecD has a fast 5'-3' helicase activity, while RecC stimulates the ATPase and processivity of the RecB helicase and contributes to recognition of the Chi site.</text>
</comment>
<evidence type="ECO:0000256" key="3">
    <source>
        <dbReference type="ARBA" id="ARBA00022763"/>
    </source>
</evidence>
<dbReference type="Proteomes" id="UP000863257">
    <property type="component" value="Unassembled WGS sequence"/>
</dbReference>
<protein>
    <recommendedName>
        <fullName evidence="11">RecBCD enzyme subunit RecD</fullName>
        <ecNumber evidence="11">5.6.2.3</ecNumber>
    </recommendedName>
    <alternativeName>
        <fullName evidence="11">DNA 5'-3' helicase subunit RecD</fullName>
    </alternativeName>
    <alternativeName>
        <fullName evidence="11">Exonuclease V subunit RecD</fullName>
        <shortName evidence="11">ExoV subunit RecD</shortName>
    </alternativeName>
    <alternativeName>
        <fullName evidence="11">Helicase/nuclease RecBCD subunit RecD</fullName>
    </alternativeName>
</protein>
<comment type="function">
    <text evidence="11">A helicase/nuclease that prepares dsDNA breaks (DSB) for recombinational DNA repair. Binds to DSBs and unwinds DNA via a highly rapid and processive ATP-dependent bidirectional helicase activity. Unwinds dsDNA until it encounters a Chi (crossover hotspot instigator) sequence from the 3' direction. Cuts ssDNA a few nucleotides 3' to the Chi site. The properties and activities of the enzyme are changed at Chi. The Chi-altered holoenzyme produces a long 3'-ssDNA overhang and facilitates RecA-binding to the ssDNA for homologous DNA recombination and repair. Holoenzyme degrades any linearized DNA that is unable to undergo homologous recombination. In the holoenzyme this subunit has ssDNA-dependent ATPase and 5'-3' helicase activity. When added to pre-assembled RecBC greatly stimulates nuclease activity and augments holoenzyme processivity. Negatively regulates the RecA-loading ability of RecBCD.</text>
</comment>
<evidence type="ECO:0000256" key="1">
    <source>
        <dbReference type="ARBA" id="ARBA00022722"/>
    </source>
</evidence>
<feature type="binding site" evidence="11">
    <location>
        <begin position="245"/>
        <end position="252"/>
    </location>
    <ligand>
        <name>ATP</name>
        <dbReference type="ChEBI" id="CHEBI:30616"/>
    </ligand>
</feature>
<keyword evidence="7 11" id="KW-0067">ATP-binding</keyword>
<dbReference type="InterPro" id="IPR003593">
    <property type="entry name" value="AAA+_ATPase"/>
</dbReference>
<dbReference type="Pfam" id="PF13245">
    <property type="entry name" value="AAA_19"/>
    <property type="match status" value="1"/>
</dbReference>
<dbReference type="GO" id="GO:0009338">
    <property type="term" value="C:exodeoxyribonuclease V complex"/>
    <property type="evidence" value="ECO:0007669"/>
    <property type="project" value="InterPro"/>
</dbReference>
<sequence>MIKLLNELLKQKLIREIDHQLGQITYQSWGKDLPEEQRALAAVLSAAISNEYSRGHICMGIRSRLFGVPSKKIEFILDVLPPREDWGRIIGDCPLFDSAKASPFVFKDNMVYLRRYWQYEKKVAERIVNLAQPIEMEEDEYQTLNTLLGKLFPRPYKFLYDRLQLPNKNLQIEGVKVATSDVLDIRIEDTPFVDWEAVYQCLSNAQCLDDVKNGIDSIIPDKYILNWQKVAAATALTRKFAVISGGPGTGKTTTVTKLLAAIVEQAVGQNEKAPDIKLVAPTGKAAARLTESISSAISSLDVSDHIKDLIPSEAATIHRLLGARRNRETYIHSAKNPLHLDIIVVDEASMVDLPLMVSLLVALPDEARIILLGDKDQLASVEAGAVLGDICSFSKFNYSKTHSTALNVITGSKVPPAPENEKPPAIVDSLCVLRKSYRFHAKSGIGQLASAINSGLPEQVDKVLGRGFNDIELNSLSTESYNELIKKCCEHYADYLGKIRDGFSPRDVLHAFNKTRLLCSNREGEFGIYTMNNRIQRLLQRKRLINPTSTSSWFIGRPVIVTQNDHSMGLYNGDVGVAMNDPETGEINVFFELPDGTVRGFLPSRVPSHETVFAMTIHKSQGSEFNNTFMVLPIKYNPLLTRELVYTGVTRAKEMLKLFASEEILKKAIQSRTERKSGLVRLLG</sequence>
<dbReference type="Gene3D" id="1.10.10.1020">
    <property type="entry name" value="RecBCD complex, subunit RecD, N-terminal domain"/>
    <property type="match status" value="1"/>
</dbReference>
<evidence type="ECO:0000313" key="13">
    <source>
        <dbReference type="EMBL" id="HAS8538344.1"/>
    </source>
</evidence>
<comment type="catalytic activity">
    <reaction evidence="11">
        <text>ATP + H2O = ADP + phosphate + H(+)</text>
        <dbReference type="Rhea" id="RHEA:13065"/>
        <dbReference type="ChEBI" id="CHEBI:15377"/>
        <dbReference type="ChEBI" id="CHEBI:15378"/>
        <dbReference type="ChEBI" id="CHEBI:30616"/>
        <dbReference type="ChEBI" id="CHEBI:43474"/>
        <dbReference type="ChEBI" id="CHEBI:456216"/>
        <dbReference type="EC" id="5.6.2.3"/>
    </reaction>
</comment>
<proteinExistence type="inferred from homology"/>
<evidence type="ECO:0000256" key="7">
    <source>
        <dbReference type="ARBA" id="ARBA00022840"/>
    </source>
</evidence>
<feature type="domain" description="AAA+ ATPase" evidence="12">
    <location>
        <begin position="237"/>
        <end position="402"/>
    </location>
</feature>
<evidence type="ECO:0000256" key="5">
    <source>
        <dbReference type="ARBA" id="ARBA00022806"/>
    </source>
</evidence>
<keyword evidence="3 11" id="KW-0227">DNA damage</keyword>
<dbReference type="GO" id="GO:0000724">
    <property type="term" value="P:double-strand break repair via homologous recombination"/>
    <property type="evidence" value="ECO:0007669"/>
    <property type="project" value="UniProtKB-UniRule"/>
</dbReference>
<keyword evidence="5 11" id="KW-0347">Helicase</keyword>
<dbReference type="GO" id="GO:0043139">
    <property type="term" value="F:5'-3' DNA helicase activity"/>
    <property type="evidence" value="ECO:0007669"/>
    <property type="project" value="UniProtKB-UniRule"/>
</dbReference>
<dbReference type="Pfam" id="PF13538">
    <property type="entry name" value="UvrD_C_2"/>
    <property type="match status" value="1"/>
</dbReference>
<dbReference type="InterPro" id="IPR006344">
    <property type="entry name" value="RecD"/>
</dbReference>
<keyword evidence="4 11" id="KW-0378">Hydrolase</keyword>
<dbReference type="SUPFAM" id="SSF52540">
    <property type="entry name" value="P-loop containing nucleoside triphosphate hydrolases"/>
    <property type="match status" value="2"/>
</dbReference>
<dbReference type="SMART" id="SM00382">
    <property type="entry name" value="AAA"/>
    <property type="match status" value="1"/>
</dbReference>
<keyword evidence="6 11" id="KW-0269">Exonuclease</keyword>
<dbReference type="CDD" id="cd18809">
    <property type="entry name" value="SF1_C_RecD"/>
    <property type="match status" value="1"/>
</dbReference>
<keyword evidence="2 11" id="KW-0547">Nucleotide-binding</keyword>
<dbReference type="PANTHER" id="PTHR43788">
    <property type="entry name" value="DNA2/NAM7 HELICASE FAMILY MEMBER"/>
    <property type="match status" value="1"/>
</dbReference>
<evidence type="ECO:0000256" key="9">
    <source>
        <dbReference type="ARBA" id="ARBA00023204"/>
    </source>
</evidence>
<name>A0A8H9K760_VIBVL</name>
<reference evidence="13" key="1">
    <citation type="journal article" date="2018" name="Genome Biol.">
        <title>SKESA: strategic k-mer extension for scrupulous assemblies.</title>
        <authorList>
            <person name="Souvorov A."/>
            <person name="Agarwala R."/>
            <person name="Lipman D.J."/>
        </authorList>
    </citation>
    <scope>NUCLEOTIDE SEQUENCE</scope>
    <source>
        <strain evidence="13">BCW_3452</strain>
    </source>
</reference>
<evidence type="ECO:0000256" key="2">
    <source>
        <dbReference type="ARBA" id="ARBA00022741"/>
    </source>
</evidence>
<dbReference type="PANTHER" id="PTHR43788:SF6">
    <property type="entry name" value="DNA HELICASE B"/>
    <property type="match status" value="1"/>
</dbReference>
<keyword evidence="9 11" id="KW-0234">DNA repair</keyword>
<dbReference type="NCBIfam" id="TIGR01447">
    <property type="entry name" value="recD"/>
    <property type="match status" value="1"/>
</dbReference>
<dbReference type="InterPro" id="IPR027785">
    <property type="entry name" value="UvrD-like_helicase_C"/>
</dbReference>
<evidence type="ECO:0000256" key="4">
    <source>
        <dbReference type="ARBA" id="ARBA00022801"/>
    </source>
</evidence>
<dbReference type="Pfam" id="PF21185">
    <property type="entry name" value="RecD_N"/>
    <property type="match status" value="1"/>
</dbReference>
<dbReference type="GO" id="GO:0005524">
    <property type="term" value="F:ATP binding"/>
    <property type="evidence" value="ECO:0007669"/>
    <property type="project" value="UniProtKB-UniRule"/>
</dbReference>
<organism evidence="13">
    <name type="scientific">Vibrio vulnificus</name>
    <dbReference type="NCBI Taxonomy" id="672"/>
    <lineage>
        <taxon>Bacteria</taxon>
        <taxon>Pseudomonadati</taxon>
        <taxon>Pseudomonadota</taxon>
        <taxon>Gammaproteobacteria</taxon>
        <taxon>Vibrionales</taxon>
        <taxon>Vibrionaceae</taxon>
        <taxon>Vibrio</taxon>
    </lineage>
</organism>
<dbReference type="GO" id="GO:0008854">
    <property type="term" value="F:exodeoxyribonuclease V activity"/>
    <property type="evidence" value="ECO:0007669"/>
    <property type="project" value="InterPro"/>
</dbReference>
<dbReference type="InterPro" id="IPR050534">
    <property type="entry name" value="Coronavir_polyprotein_1ab"/>
</dbReference>
<reference evidence="13" key="2">
    <citation type="submission" date="2019-01" db="EMBL/GenBank/DDBJ databases">
        <authorList>
            <consortium name="NCBI Pathogen Detection Project"/>
        </authorList>
    </citation>
    <scope>NUCLEOTIDE SEQUENCE</scope>
    <source>
        <strain evidence="13">BCW_3452</strain>
    </source>
</reference>
<comment type="caution">
    <text evidence="13">The sequence shown here is derived from an EMBL/GenBank/DDBJ whole genome shotgun (WGS) entry which is preliminary data.</text>
</comment>
<dbReference type="HAMAP" id="MF_01487">
    <property type="entry name" value="RecD"/>
    <property type="match status" value="1"/>
</dbReference>
<comment type="similarity">
    <text evidence="11">Belongs to the RecD family.</text>
</comment>
<dbReference type="EC" id="5.6.2.3" evidence="11"/>
<dbReference type="InterPro" id="IPR049550">
    <property type="entry name" value="RecD_N"/>
</dbReference>
<accession>A0A8H9K760</accession>
<evidence type="ECO:0000256" key="10">
    <source>
        <dbReference type="ARBA" id="ARBA00023235"/>
    </source>
</evidence>
<dbReference type="InterPro" id="IPR041851">
    <property type="entry name" value="RecD_N_sf"/>
</dbReference>
<keyword evidence="8 11" id="KW-0238">DNA-binding</keyword>
<comment type="subunit">
    <text evidence="11">Heterotrimer of RecB, RecC and RecD. All subunits contribute to DNA-binding.</text>
</comment>
<dbReference type="FunFam" id="3.40.50.300:FF:000912">
    <property type="entry name" value="RecBCD enzyme subunit RecD"/>
    <property type="match status" value="1"/>
</dbReference>
<dbReference type="EMBL" id="DACRBY010000001">
    <property type="protein sequence ID" value="HAS8538344.1"/>
    <property type="molecule type" value="Genomic_DNA"/>
</dbReference>